<dbReference type="AlphaFoldDB" id="A0A915I3U2"/>
<dbReference type="WBParaSite" id="nRc.2.0.1.t08803-RA">
    <property type="protein sequence ID" value="nRc.2.0.1.t08803-RA"/>
    <property type="gene ID" value="nRc.2.0.1.g08803"/>
</dbReference>
<name>A0A915I3U2_ROMCU</name>
<evidence type="ECO:0000313" key="5">
    <source>
        <dbReference type="WBParaSite" id="nRc.2.0.1.t08803-RA"/>
    </source>
</evidence>
<reference evidence="5" key="1">
    <citation type="submission" date="2022-11" db="UniProtKB">
        <authorList>
            <consortium name="WormBaseParasite"/>
        </authorList>
    </citation>
    <scope>IDENTIFICATION</scope>
</reference>
<dbReference type="Proteomes" id="UP000887565">
    <property type="component" value="Unplaced"/>
</dbReference>
<dbReference type="CDD" id="cd21089">
    <property type="entry name" value="Trm112-like"/>
    <property type="match status" value="1"/>
</dbReference>
<proteinExistence type="inferred from homology"/>
<dbReference type="OMA" id="NMLTSKC"/>
<keyword evidence="4" id="KW-1185">Reference proteome</keyword>
<dbReference type="Pfam" id="PF03966">
    <property type="entry name" value="Trm112p"/>
    <property type="match status" value="1"/>
</dbReference>
<dbReference type="PANTHER" id="PTHR12773:SF0">
    <property type="entry name" value="MULTIFUNCTIONAL METHYLTRANSFERASE SUBUNIT TRM112-LIKE PROTEIN"/>
    <property type="match status" value="1"/>
</dbReference>
<dbReference type="GO" id="GO:0030488">
    <property type="term" value="P:tRNA methylation"/>
    <property type="evidence" value="ECO:0007669"/>
    <property type="project" value="TreeGrafter"/>
</dbReference>
<protein>
    <recommendedName>
        <fullName evidence="2">Multifunctional methyltransferase subunit TRM112-like protein</fullName>
    </recommendedName>
    <alternativeName>
        <fullName evidence="3">tRNA methyltransferase 112 homolog</fullName>
    </alternativeName>
</protein>
<accession>A0A915I3U2</accession>
<evidence type="ECO:0000256" key="3">
    <source>
        <dbReference type="ARBA" id="ARBA00030516"/>
    </source>
</evidence>
<dbReference type="InterPro" id="IPR039127">
    <property type="entry name" value="Trm112"/>
</dbReference>
<sequence>MLASKFLKNVVTGYPLKLVASQVDVLEPEPNDDNDGSDSSNSRFDFVKRMMPKLDYGVLKNAADSIGYEQLLPGELKQDWENDQDLMNNLHKALLQIEIVEGYLECPETGRKFPIRNGIPNMLANEDEVV</sequence>
<dbReference type="GO" id="GO:0070476">
    <property type="term" value="P:rRNA (guanine-N7)-methylation"/>
    <property type="evidence" value="ECO:0007669"/>
    <property type="project" value="TreeGrafter"/>
</dbReference>
<evidence type="ECO:0000256" key="1">
    <source>
        <dbReference type="ARBA" id="ARBA00007980"/>
    </source>
</evidence>
<evidence type="ECO:0000313" key="4">
    <source>
        <dbReference type="Proteomes" id="UP000887565"/>
    </source>
</evidence>
<dbReference type="SUPFAM" id="SSF158997">
    <property type="entry name" value="Trm112p-like"/>
    <property type="match status" value="1"/>
</dbReference>
<dbReference type="PANTHER" id="PTHR12773">
    <property type="entry name" value="UPF0315 PROTEIN-RELATED"/>
    <property type="match status" value="1"/>
</dbReference>
<dbReference type="GO" id="GO:0046982">
    <property type="term" value="F:protein heterodimerization activity"/>
    <property type="evidence" value="ECO:0007669"/>
    <property type="project" value="InterPro"/>
</dbReference>
<dbReference type="InterPro" id="IPR005651">
    <property type="entry name" value="Trm112-like"/>
</dbReference>
<dbReference type="Gene3D" id="2.20.25.10">
    <property type="match status" value="1"/>
</dbReference>
<evidence type="ECO:0000256" key="2">
    <source>
        <dbReference type="ARBA" id="ARBA00019989"/>
    </source>
</evidence>
<comment type="similarity">
    <text evidence="1">Belongs to the TRM112 family.</text>
</comment>
<organism evidence="4 5">
    <name type="scientific">Romanomermis culicivorax</name>
    <name type="common">Nematode worm</name>
    <dbReference type="NCBI Taxonomy" id="13658"/>
    <lineage>
        <taxon>Eukaryota</taxon>
        <taxon>Metazoa</taxon>
        <taxon>Ecdysozoa</taxon>
        <taxon>Nematoda</taxon>
        <taxon>Enoplea</taxon>
        <taxon>Dorylaimia</taxon>
        <taxon>Mermithida</taxon>
        <taxon>Mermithoidea</taxon>
        <taxon>Mermithidae</taxon>
        <taxon>Romanomermis</taxon>
    </lineage>
</organism>